<dbReference type="GO" id="GO:0003729">
    <property type="term" value="F:mRNA binding"/>
    <property type="evidence" value="ECO:0000318"/>
    <property type="project" value="GO_Central"/>
</dbReference>
<dbReference type="GO" id="GO:0005634">
    <property type="term" value="C:nucleus"/>
    <property type="evidence" value="ECO:0000318"/>
    <property type="project" value="GO_Central"/>
</dbReference>
<dbReference type="InterPro" id="IPR000504">
    <property type="entry name" value="RRM_dom"/>
</dbReference>
<dbReference type="Pfam" id="PF12872">
    <property type="entry name" value="OST-HTH"/>
    <property type="match status" value="1"/>
</dbReference>
<dbReference type="InterPro" id="IPR025605">
    <property type="entry name" value="OST-HTH/LOTUS_dom"/>
</dbReference>
<organism evidence="5">
    <name type="scientific">Selaginella moellendorffii</name>
    <name type="common">Spikemoss</name>
    <dbReference type="NCBI Taxonomy" id="88036"/>
    <lineage>
        <taxon>Eukaryota</taxon>
        <taxon>Viridiplantae</taxon>
        <taxon>Streptophyta</taxon>
        <taxon>Embryophyta</taxon>
        <taxon>Tracheophyta</taxon>
        <taxon>Lycopodiopsida</taxon>
        <taxon>Selaginellales</taxon>
        <taxon>Selaginellaceae</taxon>
        <taxon>Selaginella</taxon>
    </lineage>
</organism>
<dbReference type="PROSITE" id="PS50102">
    <property type="entry name" value="RRM"/>
    <property type="match status" value="1"/>
</dbReference>
<evidence type="ECO:0000313" key="5">
    <source>
        <dbReference type="Proteomes" id="UP000001514"/>
    </source>
</evidence>
<dbReference type="Pfam" id="PF00076">
    <property type="entry name" value="RRM_1"/>
    <property type="match status" value="1"/>
</dbReference>
<feature type="domain" description="HTH OST-type" evidence="3">
    <location>
        <begin position="118"/>
        <end position="196"/>
    </location>
</feature>
<dbReference type="KEGG" id="smo:SELMODRAFT_429420"/>
<accession>D8T642</accession>
<reference evidence="4 5" key="1">
    <citation type="journal article" date="2011" name="Science">
        <title>The Selaginella genome identifies genetic changes associated with the evolution of vascular plants.</title>
        <authorList>
            <person name="Banks J.A."/>
            <person name="Nishiyama T."/>
            <person name="Hasebe M."/>
            <person name="Bowman J.L."/>
            <person name="Gribskov M."/>
            <person name="dePamphilis C."/>
            <person name="Albert V.A."/>
            <person name="Aono N."/>
            <person name="Aoyama T."/>
            <person name="Ambrose B.A."/>
            <person name="Ashton N.W."/>
            <person name="Axtell M.J."/>
            <person name="Barker E."/>
            <person name="Barker M.S."/>
            <person name="Bennetzen J.L."/>
            <person name="Bonawitz N.D."/>
            <person name="Chapple C."/>
            <person name="Cheng C."/>
            <person name="Correa L.G."/>
            <person name="Dacre M."/>
            <person name="DeBarry J."/>
            <person name="Dreyer I."/>
            <person name="Elias M."/>
            <person name="Engstrom E.M."/>
            <person name="Estelle M."/>
            <person name="Feng L."/>
            <person name="Finet C."/>
            <person name="Floyd S.K."/>
            <person name="Frommer W.B."/>
            <person name="Fujita T."/>
            <person name="Gramzow L."/>
            <person name="Gutensohn M."/>
            <person name="Harholt J."/>
            <person name="Hattori M."/>
            <person name="Heyl A."/>
            <person name="Hirai T."/>
            <person name="Hiwatashi Y."/>
            <person name="Ishikawa M."/>
            <person name="Iwata M."/>
            <person name="Karol K.G."/>
            <person name="Koehler B."/>
            <person name="Kolukisaoglu U."/>
            <person name="Kubo M."/>
            <person name="Kurata T."/>
            <person name="Lalonde S."/>
            <person name="Li K."/>
            <person name="Li Y."/>
            <person name="Litt A."/>
            <person name="Lyons E."/>
            <person name="Manning G."/>
            <person name="Maruyama T."/>
            <person name="Michael T.P."/>
            <person name="Mikami K."/>
            <person name="Miyazaki S."/>
            <person name="Morinaga S."/>
            <person name="Murata T."/>
            <person name="Mueller-Roeber B."/>
            <person name="Nelson D.R."/>
            <person name="Obara M."/>
            <person name="Oguri Y."/>
            <person name="Olmstead R.G."/>
            <person name="Onodera N."/>
            <person name="Petersen B.L."/>
            <person name="Pils B."/>
            <person name="Prigge M."/>
            <person name="Rensing S.A."/>
            <person name="Riano-Pachon D.M."/>
            <person name="Roberts A.W."/>
            <person name="Sato Y."/>
            <person name="Scheller H.V."/>
            <person name="Schulz B."/>
            <person name="Schulz C."/>
            <person name="Shakirov E.V."/>
            <person name="Shibagaki N."/>
            <person name="Shinohara N."/>
            <person name="Shippen D.E."/>
            <person name="Soerensen I."/>
            <person name="Sotooka R."/>
            <person name="Sugimoto N."/>
            <person name="Sugita M."/>
            <person name="Sumikawa N."/>
            <person name="Tanurdzic M."/>
            <person name="Theissen G."/>
            <person name="Ulvskov P."/>
            <person name="Wakazuki S."/>
            <person name="Weng J.K."/>
            <person name="Willats W.W."/>
            <person name="Wipf D."/>
            <person name="Wolf P.G."/>
            <person name="Yang L."/>
            <person name="Zimmer A.D."/>
            <person name="Zhu Q."/>
            <person name="Mitros T."/>
            <person name="Hellsten U."/>
            <person name="Loque D."/>
            <person name="Otillar R."/>
            <person name="Salamov A."/>
            <person name="Schmutz J."/>
            <person name="Shapiro H."/>
            <person name="Lindquist E."/>
            <person name="Lucas S."/>
            <person name="Rokhsar D."/>
            <person name="Grigoriev I.V."/>
        </authorList>
    </citation>
    <scope>NUCLEOTIDE SEQUENCE [LARGE SCALE GENOMIC DNA]</scope>
</reference>
<dbReference type="Gramene" id="EFJ07843">
    <property type="protein sequence ID" value="EFJ07843"/>
    <property type="gene ID" value="SELMODRAFT_429420"/>
</dbReference>
<dbReference type="InterPro" id="IPR041966">
    <property type="entry name" value="LOTUS-like"/>
</dbReference>
<dbReference type="InterPro" id="IPR012677">
    <property type="entry name" value="Nucleotide-bd_a/b_plait_sf"/>
</dbReference>
<name>D8T642_SELML</name>
<dbReference type="SUPFAM" id="SSF54928">
    <property type="entry name" value="RNA-binding domain, RBD"/>
    <property type="match status" value="1"/>
</dbReference>
<dbReference type="Gene3D" id="3.30.420.610">
    <property type="entry name" value="LOTUS domain-like"/>
    <property type="match status" value="1"/>
</dbReference>
<protein>
    <recommendedName>
        <fullName evidence="6">RRM domain-containing protein</fullName>
    </recommendedName>
</protein>
<dbReference type="EMBL" id="GL377679">
    <property type="protein sequence ID" value="EFJ07843.1"/>
    <property type="molecule type" value="Genomic_DNA"/>
</dbReference>
<dbReference type="OrthoDB" id="673776at2759"/>
<dbReference type="STRING" id="88036.D8T642"/>
<gene>
    <name evidence="4" type="ORF">SELMODRAFT_429420</name>
</gene>
<feature type="domain" description="RRM" evidence="2">
    <location>
        <begin position="2"/>
        <end position="81"/>
    </location>
</feature>
<dbReference type="InParanoid" id="D8T642"/>
<keyword evidence="5" id="KW-1185">Reference proteome</keyword>
<dbReference type="eggNOG" id="KOG0504">
    <property type="taxonomic scope" value="Eukaryota"/>
</dbReference>
<evidence type="ECO:0000259" key="3">
    <source>
        <dbReference type="PROSITE" id="PS51644"/>
    </source>
</evidence>
<dbReference type="PROSITE" id="PS51644">
    <property type="entry name" value="HTH_OST"/>
    <property type="match status" value="1"/>
</dbReference>
<evidence type="ECO:0000256" key="1">
    <source>
        <dbReference type="PROSITE-ProRule" id="PRU00176"/>
    </source>
</evidence>
<dbReference type="HOGENOM" id="CLU_049821_0_0_1"/>
<dbReference type="InterPro" id="IPR035979">
    <property type="entry name" value="RBD_domain_sf"/>
</dbReference>
<evidence type="ECO:0008006" key="6">
    <source>
        <dbReference type="Google" id="ProtNLM"/>
    </source>
</evidence>
<dbReference type="Proteomes" id="UP000001514">
    <property type="component" value="Unassembled WGS sequence"/>
</dbReference>
<proteinExistence type="predicted"/>
<dbReference type="Gene3D" id="3.30.70.330">
    <property type="match status" value="1"/>
</dbReference>
<evidence type="ECO:0000259" key="2">
    <source>
        <dbReference type="PROSITE" id="PS50102"/>
    </source>
</evidence>
<dbReference type="AlphaFoldDB" id="D8T642"/>
<evidence type="ECO:0000313" key="4">
    <source>
        <dbReference type="EMBL" id="EFJ07843.1"/>
    </source>
</evidence>
<keyword evidence="1" id="KW-0694">RNA-binding</keyword>
<sequence length="310" mass="34181">MKKVLFSGLPEFVDSEALFCFLEENFGPVLDAVVLPFHSADGQRGRFGIVTFRNKNSFLEATRTKSGYIYGKRTMIDVLDARVAKDLLPQADDISKKEDAPPASLVNSPSLPPWAQRFRDWLPGFLTEVSKRLEEGEAYPLCSLKGDFRATCGLEIDHAALGFEKLSDFIRAWPEICEPKVEPVGLGPATHVVLKSVPPATTEATKLEQANKLPEPRPSPALQPSDTFQDSLFSRNIFLDNVENIPPSLNQCSGVTCKLCKDCAASARWFAIPCGHLVLCDLCKESVDKCAQTWSIPCLVCCDAVETWIA</sequence>